<protein>
    <submittedName>
        <fullName evidence="1">Uncharacterized protein</fullName>
    </submittedName>
</protein>
<comment type="caution">
    <text evidence="1">The sequence shown here is derived from an EMBL/GenBank/DDBJ whole genome shotgun (WGS) entry which is preliminary data.</text>
</comment>
<evidence type="ECO:0000313" key="2">
    <source>
        <dbReference type="Proteomes" id="UP000887013"/>
    </source>
</evidence>
<dbReference type="AlphaFoldDB" id="A0A8X6Q3T3"/>
<gene>
    <name evidence="1" type="ORF">NPIL_494001</name>
</gene>
<keyword evidence="2" id="KW-1185">Reference proteome</keyword>
<name>A0A8X6Q3T3_NEPPI</name>
<sequence>MSTTRIEDRRLRDEDQNITVDPGTFQCECDRTLTLINVGAKEVATSPPLDLEGLWLALSISGHAYCFSRASSFLHLLRTKITPHSTERSLP</sequence>
<evidence type="ECO:0000313" key="1">
    <source>
        <dbReference type="EMBL" id="GFU04053.1"/>
    </source>
</evidence>
<dbReference type="Proteomes" id="UP000887013">
    <property type="component" value="Unassembled WGS sequence"/>
</dbReference>
<dbReference type="OrthoDB" id="10377131at2759"/>
<organism evidence="1 2">
    <name type="scientific">Nephila pilipes</name>
    <name type="common">Giant wood spider</name>
    <name type="synonym">Nephila maculata</name>
    <dbReference type="NCBI Taxonomy" id="299642"/>
    <lineage>
        <taxon>Eukaryota</taxon>
        <taxon>Metazoa</taxon>
        <taxon>Ecdysozoa</taxon>
        <taxon>Arthropoda</taxon>
        <taxon>Chelicerata</taxon>
        <taxon>Arachnida</taxon>
        <taxon>Araneae</taxon>
        <taxon>Araneomorphae</taxon>
        <taxon>Entelegynae</taxon>
        <taxon>Araneoidea</taxon>
        <taxon>Nephilidae</taxon>
        <taxon>Nephila</taxon>
    </lineage>
</organism>
<reference evidence="1" key="1">
    <citation type="submission" date="2020-08" db="EMBL/GenBank/DDBJ databases">
        <title>Multicomponent nature underlies the extraordinary mechanical properties of spider dragline silk.</title>
        <authorList>
            <person name="Kono N."/>
            <person name="Nakamura H."/>
            <person name="Mori M."/>
            <person name="Yoshida Y."/>
            <person name="Ohtoshi R."/>
            <person name="Malay A.D."/>
            <person name="Moran D.A.P."/>
            <person name="Tomita M."/>
            <person name="Numata K."/>
            <person name="Arakawa K."/>
        </authorList>
    </citation>
    <scope>NUCLEOTIDE SEQUENCE</scope>
</reference>
<proteinExistence type="predicted"/>
<dbReference type="EMBL" id="BMAW01027786">
    <property type="protein sequence ID" value="GFU04053.1"/>
    <property type="molecule type" value="Genomic_DNA"/>
</dbReference>
<accession>A0A8X6Q3T3</accession>